<feature type="signal peptide" evidence="3">
    <location>
        <begin position="1"/>
        <end position="27"/>
    </location>
</feature>
<protein>
    <submittedName>
        <fullName evidence="5">Cadherin-like beta sandwich domain-containing protein</fullName>
    </submittedName>
</protein>
<sequence>MKHIKKIVIIMMAGTILCSGQPVTVHATAVTSENGQAAASDDNSLSSLSLSEGQISPALQAGVTKYTATVPNDVTEVEVSARTTNAKASITSISGNTNLSEGENLISIVVTAENGSAATYKITVTRETANAAGVAGGDLDGTGTGDETDVVPIAETEESVPVADGTDSSDEQMESDSTPAEQYEALKEKYDSLHDKYEELKKHDQSKIYGLTGACVALAVICLILFWRRRKDQEEDDLFDDDDYEENGYEEDDYAEDGYDEDYGEDYEEDYEEAEDRGNEPEETDEIENEEDYGEEDADDDAEADDDDYEDDEDYDVEEDYEEDYDEDEAYEDEVDYEEDEPEEDYDTAYDEEFEQEEPETRKRERSSRKKHGRRESTEDKLEVIDFNDL</sequence>
<feature type="compositionally biased region" description="Basic residues" evidence="1">
    <location>
        <begin position="364"/>
        <end position="374"/>
    </location>
</feature>
<keyword evidence="6" id="KW-1185">Reference proteome</keyword>
<feature type="transmembrane region" description="Helical" evidence="2">
    <location>
        <begin position="208"/>
        <end position="227"/>
    </location>
</feature>
<dbReference type="EMBL" id="JACOQH010000008">
    <property type="protein sequence ID" value="MBC5754457.1"/>
    <property type="molecule type" value="Genomic_DNA"/>
</dbReference>
<dbReference type="InterPro" id="IPR025883">
    <property type="entry name" value="Cadherin-like_domain"/>
</dbReference>
<keyword evidence="3" id="KW-0732">Signal</keyword>
<feature type="chain" id="PRO_5045124829" evidence="3">
    <location>
        <begin position="28"/>
        <end position="390"/>
    </location>
</feature>
<keyword evidence="2" id="KW-1133">Transmembrane helix</keyword>
<proteinExistence type="predicted"/>
<dbReference type="RefSeq" id="WP_186982464.1">
    <property type="nucleotide sequence ID" value="NZ_JACOQH010000008.1"/>
</dbReference>
<evidence type="ECO:0000259" key="4">
    <source>
        <dbReference type="Pfam" id="PF12733"/>
    </source>
</evidence>
<keyword evidence="2" id="KW-0812">Transmembrane</keyword>
<evidence type="ECO:0000313" key="5">
    <source>
        <dbReference type="EMBL" id="MBC5754457.1"/>
    </source>
</evidence>
<gene>
    <name evidence="5" type="ORF">H8Z76_10615</name>
</gene>
<feature type="domain" description="Cadherin-like beta-sandwich-like" evidence="4">
    <location>
        <begin position="46"/>
        <end position="127"/>
    </location>
</feature>
<evidence type="ECO:0000313" key="6">
    <source>
        <dbReference type="Proteomes" id="UP000621540"/>
    </source>
</evidence>
<accession>A0ABR7IC02</accession>
<evidence type="ECO:0000256" key="1">
    <source>
        <dbReference type="SAM" id="MobiDB-lite"/>
    </source>
</evidence>
<comment type="caution">
    <text evidence="5">The sequence shown here is derived from an EMBL/GenBank/DDBJ whole genome shotgun (WGS) entry which is preliminary data.</text>
</comment>
<dbReference type="Pfam" id="PF12733">
    <property type="entry name" value="Cadherin-like"/>
    <property type="match status" value="1"/>
</dbReference>
<reference evidence="5 6" key="1">
    <citation type="submission" date="2020-08" db="EMBL/GenBank/DDBJ databases">
        <title>Genome public.</title>
        <authorList>
            <person name="Liu C."/>
            <person name="Sun Q."/>
        </authorList>
    </citation>
    <scope>NUCLEOTIDE SEQUENCE [LARGE SCALE GENOMIC DNA]</scope>
    <source>
        <strain evidence="5 6">BX0805</strain>
    </source>
</reference>
<feature type="compositionally biased region" description="Acidic residues" evidence="1">
    <location>
        <begin position="237"/>
        <end position="358"/>
    </location>
</feature>
<feature type="region of interest" description="Disordered" evidence="1">
    <location>
        <begin position="237"/>
        <end position="390"/>
    </location>
</feature>
<dbReference type="Proteomes" id="UP000621540">
    <property type="component" value="Unassembled WGS sequence"/>
</dbReference>
<keyword evidence="2" id="KW-0472">Membrane</keyword>
<organism evidence="5 6">
    <name type="scientific">Roseburia yibonii</name>
    <dbReference type="NCBI Taxonomy" id="2763063"/>
    <lineage>
        <taxon>Bacteria</taxon>
        <taxon>Bacillati</taxon>
        <taxon>Bacillota</taxon>
        <taxon>Clostridia</taxon>
        <taxon>Lachnospirales</taxon>
        <taxon>Lachnospiraceae</taxon>
        <taxon>Roseburia</taxon>
    </lineage>
</organism>
<feature type="region of interest" description="Disordered" evidence="1">
    <location>
        <begin position="158"/>
        <end position="180"/>
    </location>
</feature>
<name>A0ABR7IC02_9FIRM</name>
<evidence type="ECO:0000256" key="2">
    <source>
        <dbReference type="SAM" id="Phobius"/>
    </source>
</evidence>
<evidence type="ECO:0000256" key="3">
    <source>
        <dbReference type="SAM" id="SignalP"/>
    </source>
</evidence>
<feature type="compositionally biased region" description="Basic and acidic residues" evidence="1">
    <location>
        <begin position="375"/>
        <end position="384"/>
    </location>
</feature>